<reference evidence="2 3" key="1">
    <citation type="journal article" date="2019" name="Nat. Plants">
        <title>Stout camphor tree genome fills gaps in understanding of flowering plant genome evolution.</title>
        <authorList>
            <person name="Chaw S.M."/>
            <person name="Liu Y.C."/>
            <person name="Wu Y.W."/>
            <person name="Wang H.Y."/>
            <person name="Lin C.I."/>
            <person name="Wu C.S."/>
            <person name="Ke H.M."/>
            <person name="Chang L.Y."/>
            <person name="Hsu C.Y."/>
            <person name="Yang H.T."/>
            <person name="Sudianto E."/>
            <person name="Hsu M.H."/>
            <person name="Wu K.P."/>
            <person name="Wang L.N."/>
            <person name="Leebens-Mack J.H."/>
            <person name="Tsai I.J."/>
        </authorList>
    </citation>
    <scope>NUCLEOTIDE SEQUENCE [LARGE SCALE GENOMIC DNA]</scope>
    <source>
        <strain evidence="3">cv. Chaw 1501</strain>
        <tissue evidence="2">Young leaves</tissue>
    </source>
</reference>
<comment type="caution">
    <text evidence="2">The sequence shown here is derived from an EMBL/GenBank/DDBJ whole genome shotgun (WGS) entry which is preliminary data.</text>
</comment>
<dbReference type="STRING" id="337451.A0A3S4PZR9"/>
<evidence type="ECO:0000313" key="3">
    <source>
        <dbReference type="Proteomes" id="UP000283530"/>
    </source>
</evidence>
<keyword evidence="2" id="KW-0689">Ribosomal protein</keyword>
<sequence>MQENDHSDLFWYKTLTVALMLRVQRNDNELQCSEVFRHNLSIKEAIEVVGQRTFTAGVDKEENGPKGGGGDPMKASTFSKEAQFTTHPPLSDLKRKNLETLLFEALKCFLKLVNRAQIKENNTIKAKNRSSKKKAKN</sequence>
<feature type="region of interest" description="Disordered" evidence="1">
    <location>
        <begin position="56"/>
        <end position="90"/>
    </location>
</feature>
<dbReference type="Proteomes" id="UP000283530">
    <property type="component" value="Unassembled WGS sequence"/>
</dbReference>
<evidence type="ECO:0000313" key="2">
    <source>
        <dbReference type="EMBL" id="RWR96914.1"/>
    </source>
</evidence>
<dbReference type="OrthoDB" id="10252718at2759"/>
<dbReference type="GO" id="GO:0005840">
    <property type="term" value="C:ribosome"/>
    <property type="evidence" value="ECO:0007669"/>
    <property type="project" value="UniProtKB-KW"/>
</dbReference>
<name>A0A3S4PZR9_9MAGN</name>
<dbReference type="AlphaFoldDB" id="A0A3S4PZR9"/>
<accession>A0A3S4PZR9</accession>
<gene>
    <name evidence="2" type="ORF">CKAN_02631900</name>
</gene>
<evidence type="ECO:0000256" key="1">
    <source>
        <dbReference type="SAM" id="MobiDB-lite"/>
    </source>
</evidence>
<dbReference type="EMBL" id="QPKB01000012">
    <property type="protein sequence ID" value="RWR96914.1"/>
    <property type="molecule type" value="Genomic_DNA"/>
</dbReference>
<keyword evidence="2" id="KW-0687">Ribonucleoprotein</keyword>
<organism evidence="2 3">
    <name type="scientific">Cinnamomum micranthum f. kanehirae</name>
    <dbReference type="NCBI Taxonomy" id="337451"/>
    <lineage>
        <taxon>Eukaryota</taxon>
        <taxon>Viridiplantae</taxon>
        <taxon>Streptophyta</taxon>
        <taxon>Embryophyta</taxon>
        <taxon>Tracheophyta</taxon>
        <taxon>Spermatophyta</taxon>
        <taxon>Magnoliopsida</taxon>
        <taxon>Magnoliidae</taxon>
        <taxon>Laurales</taxon>
        <taxon>Lauraceae</taxon>
        <taxon>Cinnamomum</taxon>
    </lineage>
</organism>
<protein>
    <submittedName>
        <fullName evidence="2">54S ribosomal protein L37, mitochondrial-like protein</fullName>
    </submittedName>
</protein>
<keyword evidence="3" id="KW-1185">Reference proteome</keyword>
<feature type="compositionally biased region" description="Polar residues" evidence="1">
    <location>
        <begin position="76"/>
        <end position="88"/>
    </location>
</feature>
<proteinExistence type="predicted"/>